<comment type="caution">
    <text evidence="1">The sequence shown here is derived from an EMBL/GenBank/DDBJ whole genome shotgun (WGS) entry which is preliminary data.</text>
</comment>
<dbReference type="Proteomes" id="UP000178943">
    <property type="component" value="Unassembled WGS sequence"/>
</dbReference>
<name>A0A1F5VNJ8_9BACT</name>
<evidence type="ECO:0000313" key="2">
    <source>
        <dbReference type="Proteomes" id="UP000178943"/>
    </source>
</evidence>
<dbReference type="AlphaFoldDB" id="A0A1F5VNJ8"/>
<protein>
    <submittedName>
        <fullName evidence="1">Uncharacterized protein</fullName>
    </submittedName>
</protein>
<evidence type="ECO:0000313" key="1">
    <source>
        <dbReference type="EMBL" id="OGF64989.1"/>
    </source>
</evidence>
<proteinExistence type="predicted"/>
<accession>A0A1F5VNJ8</accession>
<organism evidence="1 2">
    <name type="scientific">Candidatus Fischerbacteria bacterium RBG_13_37_8</name>
    <dbReference type="NCBI Taxonomy" id="1817863"/>
    <lineage>
        <taxon>Bacteria</taxon>
        <taxon>Candidatus Fischeribacteriota</taxon>
    </lineage>
</organism>
<sequence>MLSAIGCPDAATIDYKGYTAANCTVPQVYVAVANQAELDAYEQDFGFDGTKVKNLHVNFNPSGNVTIISPCLIKLNGENNYLDVNAANVCIYGRKGVRVAEDYANPDGGITTGALHLISEEDDAGTFKSIQIHSTQIYIRALKEAKIGMDSVVEVTGEVKILSTGNLSSSDAIVRQGTELTATSLQIEASREAAIGESTTITVSGALEVNSTGIAVGSVAIVKQGAQVNAGTFDLTSGNKAQLGIDTTTTVTGNFHMNAANTCTIAASAVINAGSRSGNCL</sequence>
<dbReference type="EMBL" id="MFGW01000123">
    <property type="protein sequence ID" value="OGF64989.1"/>
    <property type="molecule type" value="Genomic_DNA"/>
</dbReference>
<gene>
    <name evidence="1" type="ORF">A2Y62_02555</name>
</gene>
<reference evidence="1 2" key="1">
    <citation type="journal article" date="2016" name="Nat. Commun.">
        <title>Thousands of microbial genomes shed light on interconnected biogeochemical processes in an aquifer system.</title>
        <authorList>
            <person name="Anantharaman K."/>
            <person name="Brown C.T."/>
            <person name="Hug L.A."/>
            <person name="Sharon I."/>
            <person name="Castelle C.J."/>
            <person name="Probst A.J."/>
            <person name="Thomas B.C."/>
            <person name="Singh A."/>
            <person name="Wilkins M.J."/>
            <person name="Karaoz U."/>
            <person name="Brodie E.L."/>
            <person name="Williams K.H."/>
            <person name="Hubbard S.S."/>
            <person name="Banfield J.F."/>
        </authorList>
    </citation>
    <scope>NUCLEOTIDE SEQUENCE [LARGE SCALE GENOMIC DNA]</scope>
</reference>